<feature type="transmembrane region" description="Helical" evidence="1">
    <location>
        <begin position="257"/>
        <end position="277"/>
    </location>
</feature>
<proteinExistence type="predicted"/>
<comment type="caution">
    <text evidence="2">The sequence shown here is derived from an EMBL/GenBank/DDBJ whole genome shotgun (WGS) entry which is preliminary data.</text>
</comment>
<dbReference type="OrthoDB" id="5873089at2759"/>
<name>A0A368FK43_ANCCA</name>
<protein>
    <submittedName>
        <fullName evidence="2">Uncharacterized protein</fullName>
    </submittedName>
</protein>
<keyword evidence="1" id="KW-0472">Membrane</keyword>
<accession>A0A368FK43</accession>
<reference evidence="2 3" key="1">
    <citation type="submission" date="2014-10" db="EMBL/GenBank/DDBJ databases">
        <title>Draft genome of the hookworm Ancylostoma caninum.</title>
        <authorList>
            <person name="Mitreva M."/>
        </authorList>
    </citation>
    <scope>NUCLEOTIDE SEQUENCE [LARGE SCALE GENOMIC DNA]</scope>
    <source>
        <strain evidence="2 3">Baltimore</strain>
    </source>
</reference>
<keyword evidence="1" id="KW-0812">Transmembrane</keyword>
<dbReference type="Proteomes" id="UP000252519">
    <property type="component" value="Unassembled WGS sequence"/>
</dbReference>
<gene>
    <name evidence="2" type="ORF">ANCCAN_21759</name>
</gene>
<dbReference type="EMBL" id="JOJR01001093">
    <property type="protein sequence ID" value="RCN32432.1"/>
    <property type="molecule type" value="Genomic_DNA"/>
</dbReference>
<keyword evidence="3" id="KW-1185">Reference proteome</keyword>
<keyword evidence="1" id="KW-1133">Transmembrane helix</keyword>
<sequence>MFVDADEFCLDTLDTSYGYAQNTGRKRRSKHRMEDALHDKMVGTVAREANSDLNSGPHSPSTFLRAELNPCSTANFLEETAIRAGCSCDALGIAKCVQDGPSGLEDLASRTTAADAALLAAQLDLERRTEWKASSLFSRLGVDESGLYGVMHISALELQWLVVSESILLIYDLLCNINLHLLVMQRELLKHECTVRELQNTGNAKAFGFEDASNQAQLRRLVCALDISSAGLRARIQSLNRALLGDTSKHDKNEETVSFWVLFPAGFAVFVVGWLIIHVRKIGIL</sequence>
<organism evidence="2 3">
    <name type="scientific">Ancylostoma caninum</name>
    <name type="common">Dog hookworm</name>
    <dbReference type="NCBI Taxonomy" id="29170"/>
    <lineage>
        <taxon>Eukaryota</taxon>
        <taxon>Metazoa</taxon>
        <taxon>Ecdysozoa</taxon>
        <taxon>Nematoda</taxon>
        <taxon>Chromadorea</taxon>
        <taxon>Rhabditida</taxon>
        <taxon>Rhabditina</taxon>
        <taxon>Rhabditomorpha</taxon>
        <taxon>Strongyloidea</taxon>
        <taxon>Ancylostomatidae</taxon>
        <taxon>Ancylostomatinae</taxon>
        <taxon>Ancylostoma</taxon>
    </lineage>
</organism>
<dbReference type="STRING" id="29170.A0A368FK43"/>
<evidence type="ECO:0000313" key="2">
    <source>
        <dbReference type="EMBL" id="RCN32432.1"/>
    </source>
</evidence>
<dbReference type="AlphaFoldDB" id="A0A368FK43"/>
<evidence type="ECO:0000256" key="1">
    <source>
        <dbReference type="SAM" id="Phobius"/>
    </source>
</evidence>
<evidence type="ECO:0000313" key="3">
    <source>
        <dbReference type="Proteomes" id="UP000252519"/>
    </source>
</evidence>